<dbReference type="InterPro" id="IPR008402">
    <property type="entry name" value="APC_su15/mnd2"/>
</dbReference>
<name>A0A4P9ZHY3_9ASCO</name>
<sequence>MNSFSSMNVLAAAHQPRWTRRVHEDAAVLKAVHPTAQPTPSIRARPTLEIPPEALQFAPPLAAYTAEHCDADDVFLAYNSAAQSAVLRGIRDVALFLPHTLKKLLALQRIRETGYFTLRPVGVARTMADMDRDAAAEDEHRSPHAENLASSEQLTLFMQGSSGAEDVSRIGAGGGDVAVGGLGEVGGVNGVAGAGGVNSAVDTLDVPLLALASGMERDLDAGMMDADIHDLSLRSDNGDLDTPDAFMAEDVEYQNDHSLASSAVGSVSSNAHNHSSAGSGPAWNNLLVTTSSRVLSTSSHRIVDELDVDMTLEE</sequence>
<dbReference type="GO" id="GO:0005680">
    <property type="term" value="C:anaphase-promoting complex"/>
    <property type="evidence" value="ECO:0007669"/>
    <property type="project" value="InterPro"/>
</dbReference>
<dbReference type="AlphaFoldDB" id="A0A4P9ZHY3"/>
<reference evidence="3" key="1">
    <citation type="journal article" date="2018" name="Nat. Microbiol.">
        <title>Leveraging single-cell genomics to expand the fungal tree of life.</title>
        <authorList>
            <person name="Ahrendt S.R."/>
            <person name="Quandt C.A."/>
            <person name="Ciobanu D."/>
            <person name="Clum A."/>
            <person name="Salamov A."/>
            <person name="Andreopoulos B."/>
            <person name="Cheng J.F."/>
            <person name="Woyke T."/>
            <person name="Pelin A."/>
            <person name="Henrissat B."/>
            <person name="Reynolds N.K."/>
            <person name="Benny G.L."/>
            <person name="Smith M.E."/>
            <person name="James T.Y."/>
            <person name="Grigoriev I.V."/>
        </authorList>
    </citation>
    <scope>NUCLEOTIDE SEQUENCE [LARGE SCALE GENOMIC DNA]</scope>
    <source>
        <strain evidence="3">Baker2002</strain>
    </source>
</reference>
<dbReference type="Proteomes" id="UP000268321">
    <property type="component" value="Unassembled WGS sequence"/>
</dbReference>
<proteinExistence type="predicted"/>
<keyword evidence="3" id="KW-1185">Reference proteome</keyword>
<organism evidence="2 3">
    <name type="scientific">Metschnikowia bicuspidata</name>
    <dbReference type="NCBI Taxonomy" id="27322"/>
    <lineage>
        <taxon>Eukaryota</taxon>
        <taxon>Fungi</taxon>
        <taxon>Dikarya</taxon>
        <taxon>Ascomycota</taxon>
        <taxon>Saccharomycotina</taxon>
        <taxon>Pichiomycetes</taxon>
        <taxon>Metschnikowiaceae</taxon>
        <taxon>Metschnikowia</taxon>
    </lineage>
</organism>
<feature type="region of interest" description="Disordered" evidence="1">
    <location>
        <begin position="264"/>
        <end position="283"/>
    </location>
</feature>
<evidence type="ECO:0000313" key="3">
    <source>
        <dbReference type="Proteomes" id="UP000268321"/>
    </source>
</evidence>
<dbReference type="Pfam" id="PF05841">
    <property type="entry name" value="Apc15p"/>
    <property type="match status" value="1"/>
</dbReference>
<gene>
    <name evidence="2" type="ORF">METBISCDRAFT_26414</name>
</gene>
<dbReference type="OrthoDB" id="4047136at2759"/>
<dbReference type="GO" id="GO:0031145">
    <property type="term" value="P:anaphase-promoting complex-dependent catabolic process"/>
    <property type="evidence" value="ECO:0007669"/>
    <property type="project" value="InterPro"/>
</dbReference>
<feature type="compositionally biased region" description="Low complexity" evidence="1">
    <location>
        <begin position="264"/>
        <end position="279"/>
    </location>
</feature>
<accession>A0A4P9ZHY3</accession>
<dbReference type="EMBL" id="ML004439">
    <property type="protein sequence ID" value="RKP31610.1"/>
    <property type="molecule type" value="Genomic_DNA"/>
</dbReference>
<protein>
    <submittedName>
        <fullName evidence="2">Uncharacterized protein</fullName>
    </submittedName>
</protein>
<evidence type="ECO:0000313" key="2">
    <source>
        <dbReference type="EMBL" id="RKP31610.1"/>
    </source>
</evidence>
<evidence type="ECO:0000256" key="1">
    <source>
        <dbReference type="SAM" id="MobiDB-lite"/>
    </source>
</evidence>